<dbReference type="InterPro" id="IPR015946">
    <property type="entry name" value="KH_dom-like_a/b"/>
</dbReference>
<comment type="function">
    <text evidence="8 9 11">GTPase that plays an essential role in the late steps of ribosome biogenesis.</text>
</comment>
<dbReference type="InterPro" id="IPR003593">
    <property type="entry name" value="AAA+_ATPase"/>
</dbReference>
<keyword evidence="14" id="KW-1185">Reference proteome</keyword>
<dbReference type="AlphaFoldDB" id="A0A1G9NUV5"/>
<dbReference type="PANTHER" id="PTHR43834">
    <property type="entry name" value="GTPASE DER"/>
    <property type="match status" value="1"/>
</dbReference>
<feature type="binding site" evidence="9">
    <location>
        <begin position="121"/>
        <end position="124"/>
    </location>
    <ligand>
        <name>GTP</name>
        <dbReference type="ChEBI" id="CHEBI:37565"/>
        <label>1</label>
    </ligand>
</feature>
<dbReference type="PRINTS" id="PR00326">
    <property type="entry name" value="GTP1OBG"/>
</dbReference>
<evidence type="ECO:0000256" key="1">
    <source>
        <dbReference type="ARBA" id="ARBA00008279"/>
    </source>
</evidence>
<keyword evidence="5 9" id="KW-0547">Nucleotide-binding</keyword>
<dbReference type="PROSITE" id="PS51712">
    <property type="entry name" value="G_ENGA"/>
    <property type="match status" value="2"/>
</dbReference>
<evidence type="ECO:0000256" key="9">
    <source>
        <dbReference type="HAMAP-Rule" id="MF_00195"/>
    </source>
</evidence>
<evidence type="ECO:0000256" key="4">
    <source>
        <dbReference type="ARBA" id="ARBA00022737"/>
    </source>
</evidence>
<evidence type="ECO:0000256" key="6">
    <source>
        <dbReference type="ARBA" id="ARBA00023134"/>
    </source>
</evidence>
<evidence type="ECO:0000256" key="10">
    <source>
        <dbReference type="PROSITE-ProRule" id="PRU01049"/>
    </source>
</evidence>
<dbReference type="FunFam" id="3.30.300.20:FF:000004">
    <property type="entry name" value="GTPase Der"/>
    <property type="match status" value="1"/>
</dbReference>
<dbReference type="EMBL" id="FNGO01000011">
    <property type="protein sequence ID" value="SDL90180.1"/>
    <property type="molecule type" value="Genomic_DNA"/>
</dbReference>
<feature type="binding site" evidence="9">
    <location>
        <begin position="299"/>
        <end position="302"/>
    </location>
    <ligand>
        <name>GTP</name>
        <dbReference type="ChEBI" id="CHEBI:37565"/>
        <label>2</label>
    </ligand>
</feature>
<dbReference type="Gene3D" id="3.30.300.20">
    <property type="match status" value="1"/>
</dbReference>
<dbReference type="GO" id="GO:0043022">
    <property type="term" value="F:ribosome binding"/>
    <property type="evidence" value="ECO:0007669"/>
    <property type="project" value="TreeGrafter"/>
</dbReference>
<reference evidence="13 14" key="1">
    <citation type="submission" date="2016-10" db="EMBL/GenBank/DDBJ databases">
        <authorList>
            <person name="de Groot N.N."/>
        </authorList>
    </citation>
    <scope>NUCLEOTIDE SEQUENCE [LARGE SCALE GENOMIC DNA]</scope>
    <source>
        <strain evidence="13 14">SLAS-1</strain>
    </source>
</reference>
<keyword evidence="6 9" id="KW-0342">GTP-binding</keyword>
<dbReference type="STRING" id="321763.SAMN04488692_11134"/>
<dbReference type="GO" id="GO:0005525">
    <property type="term" value="F:GTP binding"/>
    <property type="evidence" value="ECO:0007669"/>
    <property type="project" value="UniProtKB-UniRule"/>
</dbReference>
<dbReference type="NCBIfam" id="TIGR03594">
    <property type="entry name" value="GTPase_EngA"/>
    <property type="match status" value="1"/>
</dbReference>
<dbReference type="RefSeq" id="WP_427854224.1">
    <property type="nucleotide sequence ID" value="NZ_FNGO01000011.1"/>
</dbReference>
<accession>A0A1G9NUV5</accession>
<dbReference type="NCBIfam" id="TIGR00231">
    <property type="entry name" value="small_GTP"/>
    <property type="match status" value="2"/>
</dbReference>
<evidence type="ECO:0000256" key="7">
    <source>
        <dbReference type="ARBA" id="ARBA00032345"/>
    </source>
</evidence>
<evidence type="ECO:0000259" key="12">
    <source>
        <dbReference type="PROSITE" id="PS51712"/>
    </source>
</evidence>
<organism evidence="13 14">
    <name type="scientific">Halarsenatibacter silvermanii</name>
    <dbReference type="NCBI Taxonomy" id="321763"/>
    <lineage>
        <taxon>Bacteria</taxon>
        <taxon>Bacillati</taxon>
        <taxon>Bacillota</taxon>
        <taxon>Clostridia</taxon>
        <taxon>Halanaerobiales</taxon>
        <taxon>Halarsenatibacteraceae</taxon>
        <taxon>Halarsenatibacter</taxon>
    </lineage>
</organism>
<dbReference type="PIRSF" id="PIRSF006485">
    <property type="entry name" value="GTP-binding_EngA"/>
    <property type="match status" value="1"/>
</dbReference>
<dbReference type="SMART" id="SM00382">
    <property type="entry name" value="AAA"/>
    <property type="match status" value="2"/>
</dbReference>
<evidence type="ECO:0000313" key="14">
    <source>
        <dbReference type="Proteomes" id="UP000199476"/>
    </source>
</evidence>
<comment type="subunit">
    <text evidence="9">Associates with the 50S ribosomal subunit.</text>
</comment>
<dbReference type="Proteomes" id="UP000199476">
    <property type="component" value="Unassembled WGS sequence"/>
</dbReference>
<dbReference type="InterPro" id="IPR005225">
    <property type="entry name" value="Small_GTP-bd"/>
</dbReference>
<dbReference type="Pfam" id="PF14714">
    <property type="entry name" value="KH_dom-like"/>
    <property type="match status" value="1"/>
</dbReference>
<dbReference type="Pfam" id="PF01926">
    <property type="entry name" value="MMR_HSR1"/>
    <property type="match status" value="2"/>
</dbReference>
<dbReference type="InterPro" id="IPR006073">
    <property type="entry name" value="GTP-bd"/>
</dbReference>
<dbReference type="SUPFAM" id="SSF52540">
    <property type="entry name" value="P-loop containing nucleoside triphosphate hydrolases"/>
    <property type="match status" value="2"/>
</dbReference>
<evidence type="ECO:0000313" key="13">
    <source>
        <dbReference type="EMBL" id="SDL90180.1"/>
    </source>
</evidence>
<dbReference type="InterPro" id="IPR016484">
    <property type="entry name" value="GTPase_Der"/>
</dbReference>
<dbReference type="Gene3D" id="3.40.50.300">
    <property type="entry name" value="P-loop containing nucleotide triphosphate hydrolases"/>
    <property type="match status" value="2"/>
</dbReference>
<dbReference type="PANTHER" id="PTHR43834:SF6">
    <property type="entry name" value="GTPASE DER"/>
    <property type="match status" value="1"/>
</dbReference>
<dbReference type="InterPro" id="IPR032859">
    <property type="entry name" value="KH_dom-like"/>
</dbReference>
<evidence type="ECO:0000256" key="11">
    <source>
        <dbReference type="RuleBase" id="RU004481"/>
    </source>
</evidence>
<feature type="binding site" evidence="9">
    <location>
        <begin position="11"/>
        <end position="18"/>
    </location>
    <ligand>
        <name>GTP</name>
        <dbReference type="ChEBI" id="CHEBI:37565"/>
        <label>1</label>
    </ligand>
</feature>
<keyword evidence="3 9" id="KW-0690">Ribosome biogenesis</keyword>
<gene>
    <name evidence="9" type="primary">der</name>
    <name evidence="13" type="ORF">SAMN04488692_11134</name>
</gene>
<evidence type="ECO:0000256" key="5">
    <source>
        <dbReference type="ARBA" id="ARBA00022741"/>
    </source>
</evidence>
<dbReference type="GO" id="GO:0042254">
    <property type="term" value="P:ribosome biogenesis"/>
    <property type="evidence" value="ECO:0007669"/>
    <property type="project" value="UniProtKB-KW"/>
</dbReference>
<evidence type="ECO:0000256" key="8">
    <source>
        <dbReference type="ARBA" id="ARBA00053470"/>
    </source>
</evidence>
<keyword evidence="4 11" id="KW-0677">Repeat</keyword>
<feature type="binding site" evidence="9">
    <location>
        <begin position="234"/>
        <end position="238"/>
    </location>
    <ligand>
        <name>GTP</name>
        <dbReference type="ChEBI" id="CHEBI:37565"/>
        <label>2</label>
    </ligand>
</feature>
<dbReference type="CDD" id="cd01895">
    <property type="entry name" value="EngA2"/>
    <property type="match status" value="1"/>
</dbReference>
<feature type="binding site" evidence="9">
    <location>
        <begin position="58"/>
        <end position="62"/>
    </location>
    <ligand>
        <name>GTP</name>
        <dbReference type="ChEBI" id="CHEBI:37565"/>
        <label>1</label>
    </ligand>
</feature>
<dbReference type="InterPro" id="IPR031166">
    <property type="entry name" value="G_ENGA"/>
</dbReference>
<feature type="domain" description="EngA-type G" evidence="12">
    <location>
        <begin position="181"/>
        <end position="356"/>
    </location>
</feature>
<feature type="domain" description="EngA-type G" evidence="12">
    <location>
        <begin position="5"/>
        <end position="169"/>
    </location>
</feature>
<name>A0A1G9NUV5_9FIRM</name>
<dbReference type="FunFam" id="3.40.50.300:FF:000057">
    <property type="entry name" value="GTPase Der"/>
    <property type="match status" value="1"/>
</dbReference>
<protein>
    <recommendedName>
        <fullName evidence="2 9">GTPase Der</fullName>
    </recommendedName>
    <alternativeName>
        <fullName evidence="7 9">GTP-binding protein EngA</fullName>
    </alternativeName>
</protein>
<dbReference type="CDD" id="cd01894">
    <property type="entry name" value="EngA1"/>
    <property type="match status" value="1"/>
</dbReference>
<evidence type="ECO:0000256" key="3">
    <source>
        <dbReference type="ARBA" id="ARBA00022517"/>
    </source>
</evidence>
<evidence type="ECO:0000256" key="2">
    <source>
        <dbReference type="ARBA" id="ARBA00020953"/>
    </source>
</evidence>
<dbReference type="InterPro" id="IPR027417">
    <property type="entry name" value="P-loop_NTPase"/>
</dbReference>
<proteinExistence type="inferred from homology"/>
<comment type="similarity">
    <text evidence="1 9 10 11">Belongs to the TRAFAC class TrmE-Era-EngA-EngB-Septin-like GTPase superfamily. EngA (Der) GTPase family.</text>
</comment>
<sequence>MMENPTVAIVGRPNVGKSTLFNRLIAERKAVVEKSPNVTRDRIYGRARWKGETFEVVDTGGLDLESSAEIAQNIKYQVDKAIEEADIILFVVDVREGISPLDREISQKLRKCDREVIVAANKMDDFSAQDEPWEFYNLGFEDVLPISAEHGKNIGDLCDKIFARIDIDDFKKNSADDKEILGVAIAGKPNSGKSTLVNQILGQERVIVSPEPGTTRDAVDSIFERADNKFKLIDTAGLRKKSKVEEDVEYYSNLRAIRAIERADVVVMMIDSVEGITEQDKKIAGYAHDEGRPIILALNKWDLIEKDTHTADIFREEVYRQMKFLRFAPVIFISALTGKRVGEVLDLIEYVYDQTLQRISTGLLNEVVEEAVQMNDPPAYKGKKLNIYYATQPEVQPPVFVFFVNDPELVHFAYERYLENKIREAFGFVGTPIILKFKER</sequence>
<feature type="binding site" evidence="9">
    <location>
        <begin position="187"/>
        <end position="194"/>
    </location>
    <ligand>
        <name>GTP</name>
        <dbReference type="ChEBI" id="CHEBI:37565"/>
        <label>2</label>
    </ligand>
</feature>
<dbReference type="HAMAP" id="MF_00195">
    <property type="entry name" value="GTPase_Der"/>
    <property type="match status" value="1"/>
</dbReference>
<dbReference type="FunFam" id="3.40.50.300:FF:000040">
    <property type="entry name" value="GTPase Der"/>
    <property type="match status" value="1"/>
</dbReference>